<feature type="compositionally biased region" description="Polar residues" evidence="8">
    <location>
        <begin position="1"/>
        <end position="20"/>
    </location>
</feature>
<dbReference type="InterPro" id="IPR035906">
    <property type="entry name" value="MetI-like_sf"/>
</dbReference>
<keyword evidence="6 7" id="KW-0472">Membrane</keyword>
<evidence type="ECO:0000313" key="11">
    <source>
        <dbReference type="Proteomes" id="UP000010366"/>
    </source>
</evidence>
<keyword evidence="3" id="KW-1003">Cell membrane</keyword>
<dbReference type="AlphaFoldDB" id="K9UBR7"/>
<evidence type="ECO:0000256" key="4">
    <source>
        <dbReference type="ARBA" id="ARBA00022692"/>
    </source>
</evidence>
<dbReference type="PANTHER" id="PTHR30193">
    <property type="entry name" value="ABC TRANSPORTER PERMEASE PROTEIN"/>
    <property type="match status" value="1"/>
</dbReference>
<dbReference type="InterPro" id="IPR051393">
    <property type="entry name" value="ABC_transporter_permease"/>
</dbReference>
<keyword evidence="10" id="KW-0762">Sugar transport</keyword>
<dbReference type="HOGENOM" id="CLU_016047_0_2_3"/>
<proteinExistence type="inferred from homology"/>
<evidence type="ECO:0000313" key="10">
    <source>
        <dbReference type="EMBL" id="AFY91664.1"/>
    </source>
</evidence>
<dbReference type="Proteomes" id="UP000010366">
    <property type="component" value="Chromosome"/>
</dbReference>
<dbReference type="Gene3D" id="1.10.3720.10">
    <property type="entry name" value="MetI-like"/>
    <property type="match status" value="1"/>
</dbReference>
<dbReference type="PANTHER" id="PTHR30193:SF37">
    <property type="entry name" value="INNER MEMBRANE ABC TRANSPORTER PERMEASE PROTEIN YCJO"/>
    <property type="match status" value="1"/>
</dbReference>
<evidence type="ECO:0000256" key="8">
    <source>
        <dbReference type="SAM" id="MobiDB-lite"/>
    </source>
</evidence>
<comment type="subcellular location">
    <subcellularLocation>
        <location evidence="1 7">Cell membrane</location>
        <topology evidence="1 7">Multi-pass membrane protein</topology>
    </subcellularLocation>
</comment>
<dbReference type="GO" id="GO:0055085">
    <property type="term" value="P:transmembrane transport"/>
    <property type="evidence" value="ECO:0007669"/>
    <property type="project" value="InterPro"/>
</dbReference>
<evidence type="ECO:0000256" key="7">
    <source>
        <dbReference type="RuleBase" id="RU363032"/>
    </source>
</evidence>
<dbReference type="SUPFAM" id="SSF161098">
    <property type="entry name" value="MetI-like"/>
    <property type="match status" value="1"/>
</dbReference>
<organism evidence="10 11">
    <name type="scientific">Chamaesiphon minutus (strain ATCC 27169 / PCC 6605)</name>
    <dbReference type="NCBI Taxonomy" id="1173020"/>
    <lineage>
        <taxon>Bacteria</taxon>
        <taxon>Bacillati</taxon>
        <taxon>Cyanobacteriota</taxon>
        <taxon>Cyanophyceae</taxon>
        <taxon>Gomontiellales</taxon>
        <taxon>Chamaesiphonaceae</taxon>
        <taxon>Chamaesiphon</taxon>
    </lineage>
</organism>
<dbReference type="EMBL" id="CP003600">
    <property type="protein sequence ID" value="AFY91664.1"/>
    <property type="molecule type" value="Genomic_DNA"/>
</dbReference>
<dbReference type="KEGG" id="cmp:Cha6605_0365"/>
<evidence type="ECO:0000256" key="2">
    <source>
        <dbReference type="ARBA" id="ARBA00022448"/>
    </source>
</evidence>
<keyword evidence="11" id="KW-1185">Reference proteome</keyword>
<sequence length="315" mass="34684">MHSNSSHAIQNPKSKIQNPKPTKDDTQTALLMAAPALLGLLLFVALPFLLALIISFTNLRLGSPLPLQFLGLEQYRRVWLDPNFRQAMLNNGLFALVMVPVQTALALGLALLLNRSLPGIAIFRTIFFMPVVFPMALVAVIWTIIYAPGANGMMNALLSSVTFGLWQPRDFLNDPALALPAIMLLSLWQGAGFQMVIILAGLQSIPIALYEAAAIDGSNKWNQFRYITVPQLRNTLIFVMLVTSILSFRLFDQIQIMTQGGPNGSTTTVMYEAVKASFEQQKMAKGAAMTVIFFAIVLVITTLQRFLVPEESSID</sequence>
<dbReference type="CDD" id="cd06261">
    <property type="entry name" value="TM_PBP2"/>
    <property type="match status" value="1"/>
</dbReference>
<dbReference type="PATRIC" id="fig|1173020.3.peg.437"/>
<evidence type="ECO:0000256" key="6">
    <source>
        <dbReference type="ARBA" id="ARBA00023136"/>
    </source>
</evidence>
<feature type="transmembrane region" description="Helical" evidence="7">
    <location>
        <begin position="195"/>
        <end position="215"/>
    </location>
</feature>
<feature type="region of interest" description="Disordered" evidence="8">
    <location>
        <begin position="1"/>
        <end position="23"/>
    </location>
</feature>
<comment type="similarity">
    <text evidence="7">Belongs to the binding-protein-dependent transport system permease family.</text>
</comment>
<feature type="transmembrane region" description="Helical" evidence="7">
    <location>
        <begin position="287"/>
        <end position="307"/>
    </location>
</feature>
<feature type="transmembrane region" description="Helical" evidence="7">
    <location>
        <begin position="93"/>
        <end position="113"/>
    </location>
</feature>
<reference evidence="10 11" key="1">
    <citation type="submission" date="2012-05" db="EMBL/GenBank/DDBJ databases">
        <title>Finished chromosome of genome of Chamaesiphon sp. PCC 6605.</title>
        <authorList>
            <consortium name="US DOE Joint Genome Institute"/>
            <person name="Gugger M."/>
            <person name="Coursin T."/>
            <person name="Rippka R."/>
            <person name="Tandeau De Marsac N."/>
            <person name="Huntemann M."/>
            <person name="Wei C.-L."/>
            <person name="Han J."/>
            <person name="Detter J.C."/>
            <person name="Han C."/>
            <person name="Tapia R."/>
            <person name="Chen A."/>
            <person name="Kyrpides N."/>
            <person name="Mavromatis K."/>
            <person name="Markowitz V."/>
            <person name="Szeto E."/>
            <person name="Ivanova N."/>
            <person name="Pagani I."/>
            <person name="Pati A."/>
            <person name="Goodwin L."/>
            <person name="Nordberg H.P."/>
            <person name="Cantor M.N."/>
            <person name="Hua S.X."/>
            <person name="Woyke T."/>
            <person name="Kerfeld C.A."/>
        </authorList>
    </citation>
    <scope>NUCLEOTIDE SEQUENCE [LARGE SCALE GENOMIC DNA]</scope>
    <source>
        <strain evidence="11">ATCC 27169 / PCC 6605</strain>
    </source>
</reference>
<evidence type="ECO:0000256" key="3">
    <source>
        <dbReference type="ARBA" id="ARBA00022475"/>
    </source>
</evidence>
<gene>
    <name evidence="10" type="ORF">Cha6605_0365</name>
</gene>
<accession>K9UBR7</accession>
<evidence type="ECO:0000256" key="1">
    <source>
        <dbReference type="ARBA" id="ARBA00004651"/>
    </source>
</evidence>
<dbReference type="Pfam" id="PF00528">
    <property type="entry name" value="BPD_transp_1"/>
    <property type="match status" value="1"/>
</dbReference>
<dbReference type="InterPro" id="IPR000515">
    <property type="entry name" value="MetI-like"/>
</dbReference>
<keyword evidence="5 7" id="KW-1133">Transmembrane helix</keyword>
<keyword evidence="2 7" id="KW-0813">Transport</keyword>
<dbReference type="RefSeq" id="WP_015157858.1">
    <property type="nucleotide sequence ID" value="NC_019697.1"/>
</dbReference>
<protein>
    <submittedName>
        <fullName evidence="10">Permease component of ABC-type sugar transporter</fullName>
    </submittedName>
</protein>
<feature type="transmembrane region" description="Helical" evidence="7">
    <location>
        <begin position="235"/>
        <end position="251"/>
    </location>
</feature>
<feature type="transmembrane region" description="Helical" evidence="7">
    <location>
        <begin position="29"/>
        <end position="56"/>
    </location>
</feature>
<evidence type="ECO:0000259" key="9">
    <source>
        <dbReference type="PROSITE" id="PS50928"/>
    </source>
</evidence>
<dbReference type="GO" id="GO:0005886">
    <property type="term" value="C:plasma membrane"/>
    <property type="evidence" value="ECO:0007669"/>
    <property type="project" value="UniProtKB-SubCell"/>
</dbReference>
<dbReference type="eggNOG" id="COG1175">
    <property type="taxonomic scope" value="Bacteria"/>
</dbReference>
<evidence type="ECO:0000256" key="5">
    <source>
        <dbReference type="ARBA" id="ARBA00022989"/>
    </source>
</evidence>
<feature type="transmembrane region" description="Helical" evidence="7">
    <location>
        <begin position="125"/>
        <end position="147"/>
    </location>
</feature>
<dbReference type="STRING" id="1173020.Cha6605_0365"/>
<dbReference type="PROSITE" id="PS50928">
    <property type="entry name" value="ABC_TM1"/>
    <property type="match status" value="1"/>
</dbReference>
<feature type="domain" description="ABC transmembrane type-1" evidence="9">
    <location>
        <begin position="88"/>
        <end position="304"/>
    </location>
</feature>
<keyword evidence="4 7" id="KW-0812">Transmembrane</keyword>
<name>K9UBR7_CHAP6</name>